<dbReference type="InterPro" id="IPR013324">
    <property type="entry name" value="RNA_pol_sigma_r3/r4-like"/>
</dbReference>
<evidence type="ECO:0000313" key="3">
    <source>
        <dbReference type="EMBL" id="GCE04936.1"/>
    </source>
</evidence>
<dbReference type="Gene3D" id="1.10.10.10">
    <property type="entry name" value="Winged helix-like DNA-binding domain superfamily/Winged helix DNA-binding domain"/>
    <property type="match status" value="1"/>
</dbReference>
<dbReference type="InterPro" id="IPR036388">
    <property type="entry name" value="WH-like_DNA-bd_sf"/>
</dbReference>
<evidence type="ECO:0000259" key="2">
    <source>
        <dbReference type="Pfam" id="PF08281"/>
    </source>
</evidence>
<accession>A0A401ZDM6</accession>
<dbReference type="GO" id="GO:0006352">
    <property type="term" value="P:DNA-templated transcription initiation"/>
    <property type="evidence" value="ECO:0007669"/>
    <property type="project" value="InterPro"/>
</dbReference>
<dbReference type="SUPFAM" id="SSF88659">
    <property type="entry name" value="Sigma3 and sigma4 domains of RNA polymerase sigma factors"/>
    <property type="match status" value="1"/>
</dbReference>
<evidence type="ECO:0000313" key="4">
    <source>
        <dbReference type="Proteomes" id="UP000287224"/>
    </source>
</evidence>
<dbReference type="OrthoDB" id="148936at2"/>
<feature type="compositionally biased region" description="Basic and acidic residues" evidence="1">
    <location>
        <begin position="163"/>
        <end position="177"/>
    </location>
</feature>
<dbReference type="Proteomes" id="UP000287224">
    <property type="component" value="Unassembled WGS sequence"/>
</dbReference>
<keyword evidence="4" id="KW-1185">Reference proteome</keyword>
<feature type="domain" description="RNA polymerase sigma factor 70 region 4 type 2" evidence="2">
    <location>
        <begin position="188"/>
        <end position="227"/>
    </location>
</feature>
<dbReference type="AlphaFoldDB" id="A0A401ZDM6"/>
<feature type="region of interest" description="Disordered" evidence="1">
    <location>
        <begin position="148"/>
        <end position="177"/>
    </location>
</feature>
<protein>
    <recommendedName>
        <fullName evidence="2">RNA polymerase sigma factor 70 region 4 type 2 domain-containing protein</fullName>
    </recommendedName>
</protein>
<name>A0A401ZDM6_9CHLR</name>
<sequence>MIDLSDHTLNERLHRRTAEGRYEIGESELVLNIRAQKTAGNDAGVRFLCEVLLQRAAPAFQRHTQGLRHRPELREEAIANMGEHLLREAQDPGEIFITQNFIHYLRCLCVDEFNRVLRQEGLGYRRDAEGRPTGRPQHVPRALVETLQPAPADDENQSTSDVADPRDQYEEMHAEDESQRILTYLRDPLDRKIMTLRAIEGLKWDDIAEVCKKTERTVRLRYERARSYLRECVIREQHQPAYKSALQQQS</sequence>
<comment type="caution">
    <text evidence="3">The sequence shown here is derived from an EMBL/GenBank/DDBJ whole genome shotgun (WGS) entry which is preliminary data.</text>
</comment>
<dbReference type="GO" id="GO:0016987">
    <property type="term" value="F:sigma factor activity"/>
    <property type="evidence" value="ECO:0007669"/>
    <property type="project" value="InterPro"/>
</dbReference>
<gene>
    <name evidence="3" type="ORF">KDAU_22650</name>
</gene>
<organism evidence="3 4">
    <name type="scientific">Dictyobacter aurantiacus</name>
    <dbReference type="NCBI Taxonomy" id="1936993"/>
    <lineage>
        <taxon>Bacteria</taxon>
        <taxon>Bacillati</taxon>
        <taxon>Chloroflexota</taxon>
        <taxon>Ktedonobacteria</taxon>
        <taxon>Ktedonobacterales</taxon>
        <taxon>Dictyobacteraceae</taxon>
        <taxon>Dictyobacter</taxon>
    </lineage>
</organism>
<dbReference type="Pfam" id="PF08281">
    <property type="entry name" value="Sigma70_r4_2"/>
    <property type="match status" value="1"/>
</dbReference>
<dbReference type="RefSeq" id="WP_126596035.1">
    <property type="nucleotide sequence ID" value="NZ_BIFQ01000001.1"/>
</dbReference>
<proteinExistence type="predicted"/>
<dbReference type="InterPro" id="IPR013249">
    <property type="entry name" value="RNA_pol_sigma70_r4_t2"/>
</dbReference>
<dbReference type="GO" id="GO:0003677">
    <property type="term" value="F:DNA binding"/>
    <property type="evidence" value="ECO:0007669"/>
    <property type="project" value="InterPro"/>
</dbReference>
<reference evidence="4" key="1">
    <citation type="submission" date="2018-12" db="EMBL/GenBank/DDBJ databases">
        <title>Tengunoibacter tsumagoiensis gen. nov., sp. nov., Dictyobacter kobayashii sp. nov., D. alpinus sp. nov., and D. joshuensis sp. nov. and description of Dictyobacteraceae fam. nov. within the order Ktedonobacterales isolated from Tengu-no-mugimeshi.</title>
        <authorList>
            <person name="Wang C.M."/>
            <person name="Zheng Y."/>
            <person name="Sakai Y."/>
            <person name="Toyoda A."/>
            <person name="Minakuchi Y."/>
            <person name="Abe K."/>
            <person name="Yokota A."/>
            <person name="Yabe S."/>
        </authorList>
    </citation>
    <scope>NUCLEOTIDE SEQUENCE [LARGE SCALE GENOMIC DNA]</scope>
    <source>
        <strain evidence="4">S-27</strain>
    </source>
</reference>
<evidence type="ECO:0000256" key="1">
    <source>
        <dbReference type="SAM" id="MobiDB-lite"/>
    </source>
</evidence>
<dbReference type="EMBL" id="BIFQ01000001">
    <property type="protein sequence ID" value="GCE04936.1"/>
    <property type="molecule type" value="Genomic_DNA"/>
</dbReference>